<evidence type="ECO:0000313" key="6">
    <source>
        <dbReference type="Proteomes" id="UP000606194"/>
    </source>
</evidence>
<organism evidence="5 6">
    <name type="scientific">Streptomyces humidus</name>
    <dbReference type="NCBI Taxonomy" id="52259"/>
    <lineage>
        <taxon>Bacteria</taxon>
        <taxon>Bacillati</taxon>
        <taxon>Actinomycetota</taxon>
        <taxon>Actinomycetes</taxon>
        <taxon>Kitasatosporales</taxon>
        <taxon>Streptomycetaceae</taxon>
        <taxon>Streptomyces</taxon>
    </lineage>
</organism>
<evidence type="ECO:0000313" key="5">
    <source>
        <dbReference type="EMBL" id="GGR76881.1"/>
    </source>
</evidence>
<reference evidence="5" key="2">
    <citation type="submission" date="2020-09" db="EMBL/GenBank/DDBJ databases">
        <authorList>
            <person name="Sun Q."/>
            <person name="Ohkuma M."/>
        </authorList>
    </citation>
    <scope>NUCLEOTIDE SEQUENCE</scope>
    <source>
        <strain evidence="5">JCM 4386</strain>
    </source>
</reference>
<dbReference type="GO" id="GO:0003824">
    <property type="term" value="F:catalytic activity"/>
    <property type="evidence" value="ECO:0007669"/>
    <property type="project" value="InterPro"/>
</dbReference>
<evidence type="ECO:0000256" key="2">
    <source>
        <dbReference type="ARBA" id="ARBA00022723"/>
    </source>
</evidence>
<evidence type="ECO:0000256" key="3">
    <source>
        <dbReference type="SAM" id="MobiDB-lite"/>
    </source>
</evidence>
<dbReference type="EMBL" id="BMTL01000005">
    <property type="protein sequence ID" value="GGR76881.1"/>
    <property type="molecule type" value="Genomic_DNA"/>
</dbReference>
<dbReference type="InterPro" id="IPR011234">
    <property type="entry name" value="Fumarylacetoacetase-like_C"/>
</dbReference>
<feature type="region of interest" description="Disordered" evidence="3">
    <location>
        <begin position="1"/>
        <end position="23"/>
    </location>
</feature>
<dbReference type="InterPro" id="IPR036663">
    <property type="entry name" value="Fumarylacetoacetase_C_sf"/>
</dbReference>
<comment type="caution">
    <text evidence="5">The sequence shown here is derived from an EMBL/GenBank/DDBJ whole genome shotgun (WGS) entry which is preliminary data.</text>
</comment>
<evidence type="ECO:0000259" key="4">
    <source>
        <dbReference type="Pfam" id="PF01557"/>
    </source>
</evidence>
<gene>
    <name evidence="5" type="ORF">GCM10010269_15120</name>
</gene>
<name>A0A918L1T1_9ACTN</name>
<evidence type="ECO:0000256" key="1">
    <source>
        <dbReference type="ARBA" id="ARBA00010211"/>
    </source>
</evidence>
<protein>
    <recommendedName>
        <fullName evidence="4">Fumarylacetoacetase-like C-terminal domain-containing protein</fullName>
    </recommendedName>
</protein>
<comment type="similarity">
    <text evidence="1">Belongs to the FAH family.</text>
</comment>
<accession>A0A918L1T1</accession>
<keyword evidence="6" id="KW-1185">Reference proteome</keyword>
<dbReference type="AlphaFoldDB" id="A0A918L1T1"/>
<feature type="domain" description="Fumarylacetoacetase-like C-terminal" evidence="4">
    <location>
        <begin position="30"/>
        <end position="142"/>
    </location>
</feature>
<dbReference type="PANTHER" id="PTHR42796:SF4">
    <property type="entry name" value="FUMARYLACETOACETATE HYDROLASE DOMAIN-CONTAINING PROTEIN 2A"/>
    <property type="match status" value="1"/>
</dbReference>
<dbReference type="SUPFAM" id="SSF56529">
    <property type="entry name" value="FAH"/>
    <property type="match status" value="1"/>
</dbReference>
<dbReference type="Pfam" id="PF01557">
    <property type="entry name" value="FAA_hydrolase"/>
    <property type="match status" value="1"/>
</dbReference>
<dbReference type="Proteomes" id="UP000606194">
    <property type="component" value="Unassembled WGS sequence"/>
</dbReference>
<feature type="compositionally biased region" description="Low complexity" evidence="3">
    <location>
        <begin position="1"/>
        <end position="19"/>
    </location>
</feature>
<dbReference type="Gene3D" id="3.90.850.10">
    <property type="entry name" value="Fumarylacetoacetase-like, C-terminal domain"/>
    <property type="match status" value="1"/>
</dbReference>
<dbReference type="PANTHER" id="PTHR42796">
    <property type="entry name" value="FUMARYLACETOACETATE HYDROLASE DOMAIN-CONTAINING PROTEIN 2A-RELATED"/>
    <property type="match status" value="1"/>
</dbReference>
<proteinExistence type="inferred from homology"/>
<keyword evidence="2" id="KW-0479">Metal-binding</keyword>
<dbReference type="GO" id="GO:0046872">
    <property type="term" value="F:metal ion binding"/>
    <property type="evidence" value="ECO:0007669"/>
    <property type="project" value="UniProtKB-KW"/>
</dbReference>
<reference evidence="5" key="1">
    <citation type="journal article" date="2014" name="Int. J. Syst. Evol. Microbiol.">
        <title>Complete genome sequence of Corynebacterium casei LMG S-19264T (=DSM 44701T), isolated from a smear-ripened cheese.</title>
        <authorList>
            <consortium name="US DOE Joint Genome Institute (JGI-PGF)"/>
            <person name="Walter F."/>
            <person name="Albersmeier A."/>
            <person name="Kalinowski J."/>
            <person name="Ruckert C."/>
        </authorList>
    </citation>
    <scope>NUCLEOTIDE SEQUENCE</scope>
    <source>
        <strain evidence="5">JCM 4386</strain>
    </source>
</reference>
<dbReference type="InterPro" id="IPR051121">
    <property type="entry name" value="FAH"/>
</dbReference>
<dbReference type="GO" id="GO:0044281">
    <property type="term" value="P:small molecule metabolic process"/>
    <property type="evidence" value="ECO:0007669"/>
    <property type="project" value="UniProtKB-ARBA"/>
</dbReference>
<sequence length="147" mass="15936">MMSIHRSSPAPSPSAPSAHRAGRVEEARAEFAEVLDRRAREDLPYVFIGLPSAITGPYDDVVLPSWAAQPDWEPEPAAVIAEPAHRVSMEEALEYVAGCTIASDLTDRATVFRQDMPGIGTDWLHSTNAPGFTPLGPWIPTARRCSA</sequence>